<gene>
    <name evidence="1" type="ORF">DEVEQU_00973</name>
</gene>
<dbReference type="EMBL" id="UZWD01000015">
    <property type="protein sequence ID" value="VDS03844.1"/>
    <property type="molecule type" value="Genomic_DNA"/>
</dbReference>
<evidence type="ECO:0000313" key="2">
    <source>
        <dbReference type="Proteomes" id="UP000268844"/>
    </source>
</evidence>
<proteinExistence type="predicted"/>
<reference evidence="1 2" key="1">
    <citation type="submission" date="2018-12" db="EMBL/GenBank/DDBJ databases">
        <authorList>
            <person name="Criscuolo A."/>
        </authorList>
    </citation>
    <scope>NUCLEOTIDE SEQUENCE [LARGE SCALE GENOMIC DNA]</scope>
    <source>
        <strain evidence="1">ACIP1116281</strain>
    </source>
</reference>
<name>A0A3S4EKA2_9HYPH</name>
<accession>A0A3S4EKA2</accession>
<dbReference type="AlphaFoldDB" id="A0A3S4EKA2"/>
<sequence>MQGSTTTVPVRDRGMIFVAFFVALPGGRVHAA</sequence>
<evidence type="ECO:0000313" key="1">
    <source>
        <dbReference type="EMBL" id="VDS03844.1"/>
    </source>
</evidence>
<dbReference type="Proteomes" id="UP000268844">
    <property type="component" value="Unassembled WGS sequence"/>
</dbReference>
<protein>
    <submittedName>
        <fullName evidence="1">Uncharacterized protein</fullName>
    </submittedName>
</protein>
<keyword evidence="2" id="KW-1185">Reference proteome</keyword>
<organism evidence="1 2">
    <name type="scientific">Devosia equisanguinis</name>
    <dbReference type="NCBI Taxonomy" id="2490941"/>
    <lineage>
        <taxon>Bacteria</taxon>
        <taxon>Pseudomonadati</taxon>
        <taxon>Pseudomonadota</taxon>
        <taxon>Alphaproteobacteria</taxon>
        <taxon>Hyphomicrobiales</taxon>
        <taxon>Devosiaceae</taxon>
        <taxon>Devosia</taxon>
    </lineage>
</organism>